<keyword evidence="4" id="KW-1185">Reference proteome</keyword>
<name>A0A5J6RK47_9BACT</name>
<feature type="domain" description="CoA-binding" evidence="1">
    <location>
        <begin position="19"/>
        <end position="115"/>
    </location>
</feature>
<dbReference type="STRING" id="1442598.GCA_000522465_00522"/>
<reference evidence="2 5" key="2">
    <citation type="submission" date="2020-05" db="EMBL/GenBank/DDBJ databases">
        <title>Complete genome sequencing of Campylobacter and Arcobacter type strains.</title>
        <authorList>
            <person name="Miller W.G."/>
            <person name="Yee E."/>
        </authorList>
    </citation>
    <scope>NUCLEOTIDE SEQUENCE [LARGE SCALE GENOMIC DNA]</scope>
    <source>
        <strain evidence="2 5">LMG 21996</strain>
    </source>
</reference>
<dbReference type="RefSeq" id="WP_034218452.1">
    <property type="nucleotide sequence ID" value="NZ_CP043857.1"/>
</dbReference>
<dbReference type="Proteomes" id="UP000305417">
    <property type="component" value="Unassembled WGS sequence"/>
</dbReference>
<protein>
    <submittedName>
        <fullName evidence="2">CoA-binding domain-containing protein</fullName>
    </submittedName>
    <submittedName>
        <fullName evidence="3">CoA-binding protein</fullName>
    </submittedName>
</protein>
<dbReference type="EMBL" id="CP054051">
    <property type="protein sequence ID" value="QKJ27757.1"/>
    <property type="molecule type" value="Genomic_DNA"/>
</dbReference>
<evidence type="ECO:0000313" key="3">
    <source>
        <dbReference type="EMBL" id="TLT01091.1"/>
    </source>
</evidence>
<dbReference type="EMBL" id="VBUC01000004">
    <property type="protein sequence ID" value="TLT01091.1"/>
    <property type="molecule type" value="Genomic_DNA"/>
</dbReference>
<evidence type="ECO:0000259" key="1">
    <source>
        <dbReference type="SMART" id="SM00881"/>
    </source>
</evidence>
<organism evidence="2 5">
    <name type="scientific">Aliarcobacter cibarius</name>
    <dbReference type="NCBI Taxonomy" id="255507"/>
    <lineage>
        <taxon>Bacteria</taxon>
        <taxon>Pseudomonadati</taxon>
        <taxon>Campylobacterota</taxon>
        <taxon>Epsilonproteobacteria</taxon>
        <taxon>Campylobacterales</taxon>
        <taxon>Arcobacteraceae</taxon>
        <taxon>Aliarcobacter</taxon>
    </lineage>
</organism>
<dbReference type="Gene3D" id="3.40.50.720">
    <property type="entry name" value="NAD(P)-binding Rossmann-like Domain"/>
    <property type="match status" value="1"/>
</dbReference>
<proteinExistence type="predicted"/>
<dbReference type="PANTHER" id="PTHR33303:SF2">
    <property type="entry name" value="COA-BINDING DOMAIN-CONTAINING PROTEIN"/>
    <property type="match status" value="1"/>
</dbReference>
<evidence type="ECO:0000313" key="4">
    <source>
        <dbReference type="Proteomes" id="UP000305417"/>
    </source>
</evidence>
<sequence length="146" mass="16452">MECEFPTINSKSEEIKEIFLNTKTIAIVGLSPDSDKASNRVAAYLQSVGYKIVPIYPKEEEILGEKVYRSLSEIPFDIDMVDIFRKPDAIAKIVDESIALKNQKNIKTVWFQLGLTNNEAAQKAKEAGFNVVQNKCTKIEHKALFV</sequence>
<dbReference type="PANTHER" id="PTHR33303">
    <property type="entry name" value="CYTOPLASMIC PROTEIN-RELATED"/>
    <property type="match status" value="1"/>
</dbReference>
<reference evidence="3 4" key="1">
    <citation type="submission" date="2019-05" db="EMBL/GenBank/DDBJ databases">
        <title>Arcobacter cibarius and Arcobacter thereius providing challenges in identification an antibiotic susceptibility and Quinolone resistance.</title>
        <authorList>
            <person name="Busch A."/>
            <person name="Hanel I."/>
            <person name="Hotzel H."/>
            <person name="Tomaso H."/>
        </authorList>
    </citation>
    <scope>NUCLEOTIDE SEQUENCE [LARGE SCALE GENOMIC DNA]</scope>
    <source>
        <strain evidence="3 4">16CS0831-2</strain>
    </source>
</reference>
<dbReference type="SMART" id="SM00881">
    <property type="entry name" value="CoA_binding"/>
    <property type="match status" value="1"/>
</dbReference>
<dbReference type="Proteomes" id="UP000509513">
    <property type="component" value="Chromosome"/>
</dbReference>
<evidence type="ECO:0000313" key="2">
    <source>
        <dbReference type="EMBL" id="QKJ27757.1"/>
    </source>
</evidence>
<dbReference type="OrthoDB" id="9804695at2"/>
<dbReference type="KEGG" id="acib:ACBT_1861"/>
<dbReference type="InterPro" id="IPR036291">
    <property type="entry name" value="NAD(P)-bd_dom_sf"/>
</dbReference>
<gene>
    <name evidence="2" type="ORF">ACBT_1861</name>
    <name evidence="3" type="ORF">FE247_02840</name>
</gene>
<dbReference type="SUPFAM" id="SSF51735">
    <property type="entry name" value="NAD(P)-binding Rossmann-fold domains"/>
    <property type="match status" value="1"/>
</dbReference>
<dbReference type="AlphaFoldDB" id="A0A5J6RK47"/>
<dbReference type="Pfam" id="PF13380">
    <property type="entry name" value="CoA_binding_2"/>
    <property type="match status" value="1"/>
</dbReference>
<accession>A0A5J6RK47</accession>
<evidence type="ECO:0000313" key="5">
    <source>
        <dbReference type="Proteomes" id="UP000509513"/>
    </source>
</evidence>
<dbReference type="InterPro" id="IPR003781">
    <property type="entry name" value="CoA-bd"/>
</dbReference>